<reference evidence="2 3" key="1">
    <citation type="submission" date="2021-04" db="EMBL/GenBank/DDBJ databases">
        <authorList>
            <person name="Ivanova A."/>
        </authorList>
    </citation>
    <scope>NUCLEOTIDE SEQUENCE [LARGE SCALE GENOMIC DNA]</scope>
    <source>
        <strain evidence="2 3">G18</strain>
    </source>
</reference>
<organism evidence="2 3">
    <name type="scientific">Gemmata palustris</name>
    <dbReference type="NCBI Taxonomy" id="2822762"/>
    <lineage>
        <taxon>Bacteria</taxon>
        <taxon>Pseudomonadati</taxon>
        <taxon>Planctomycetota</taxon>
        <taxon>Planctomycetia</taxon>
        <taxon>Gemmatales</taxon>
        <taxon>Gemmataceae</taxon>
        <taxon>Gemmata</taxon>
    </lineage>
</organism>
<protein>
    <submittedName>
        <fullName evidence="2">Uncharacterized protein</fullName>
    </submittedName>
</protein>
<feature type="compositionally biased region" description="Basic and acidic residues" evidence="1">
    <location>
        <begin position="1"/>
        <end position="10"/>
    </location>
</feature>
<feature type="region of interest" description="Disordered" evidence="1">
    <location>
        <begin position="1"/>
        <end position="61"/>
    </location>
</feature>
<evidence type="ECO:0000313" key="2">
    <source>
        <dbReference type="EMBL" id="MBP3959840.1"/>
    </source>
</evidence>
<comment type="caution">
    <text evidence="2">The sequence shown here is derived from an EMBL/GenBank/DDBJ whole genome shotgun (WGS) entry which is preliminary data.</text>
</comment>
<name>A0ABS5C2Y8_9BACT</name>
<evidence type="ECO:0000256" key="1">
    <source>
        <dbReference type="SAM" id="MobiDB-lite"/>
    </source>
</evidence>
<gene>
    <name evidence="2" type="ORF">J8F10_31720</name>
</gene>
<accession>A0ABS5C2Y8</accession>
<dbReference type="EMBL" id="JAGKQQ010000001">
    <property type="protein sequence ID" value="MBP3959840.1"/>
    <property type="molecule type" value="Genomic_DNA"/>
</dbReference>
<dbReference type="RefSeq" id="WP_210660666.1">
    <property type="nucleotide sequence ID" value="NZ_JAGKQQ010000001.1"/>
</dbReference>
<keyword evidence="3" id="KW-1185">Reference proteome</keyword>
<sequence length="124" mass="11859">MARGRGEAGRGSRGPGALAEEVGTGATCADPAGPGQSGLGGGFGTAGSALSAPVTSSGGVAAPLVSAPAETREAGISSGAADIRATYQLNPDRKSFRVSVTPVFAAGTRAIALPTVPLLPGGEK</sequence>
<evidence type="ECO:0000313" key="3">
    <source>
        <dbReference type="Proteomes" id="UP000676565"/>
    </source>
</evidence>
<dbReference type="Proteomes" id="UP000676565">
    <property type="component" value="Unassembled WGS sequence"/>
</dbReference>
<feature type="compositionally biased region" description="Gly residues" evidence="1">
    <location>
        <begin position="35"/>
        <end position="45"/>
    </location>
</feature>
<proteinExistence type="predicted"/>